<evidence type="ECO:0000313" key="3">
    <source>
        <dbReference type="Proteomes" id="UP000321533"/>
    </source>
</evidence>
<dbReference type="Pfam" id="PF04264">
    <property type="entry name" value="YceI"/>
    <property type="match status" value="1"/>
</dbReference>
<name>A0A5B8V3D9_9BACT</name>
<protein>
    <submittedName>
        <fullName evidence="2">YceI family protein</fullName>
    </submittedName>
</protein>
<dbReference type="OrthoDB" id="9811006at2"/>
<dbReference type="SUPFAM" id="SSF101874">
    <property type="entry name" value="YceI-like"/>
    <property type="match status" value="1"/>
</dbReference>
<gene>
    <name evidence="2" type="ORF">FRZ67_01465</name>
</gene>
<dbReference type="AlphaFoldDB" id="A0A5B8V3D9"/>
<dbReference type="RefSeq" id="WP_147187837.1">
    <property type="nucleotide sequence ID" value="NZ_CP042435.1"/>
</dbReference>
<evidence type="ECO:0000313" key="2">
    <source>
        <dbReference type="EMBL" id="QEC66037.1"/>
    </source>
</evidence>
<dbReference type="PANTHER" id="PTHR34406">
    <property type="entry name" value="PROTEIN YCEI"/>
    <property type="match status" value="1"/>
</dbReference>
<dbReference type="KEGG" id="pgin:FRZ67_01465"/>
<reference evidence="2 3" key="1">
    <citation type="journal article" date="2016" name="Int. J. Syst. Evol. Microbiol.">
        <title>Panacibacter ginsenosidivorans gen. nov., sp. nov., with ginsenoside converting activity isolated from soil of a ginseng field.</title>
        <authorList>
            <person name="Siddiqi M.Z."/>
            <person name="Muhammad Shafi S."/>
            <person name="Choi K.D."/>
            <person name="Im W.T."/>
        </authorList>
    </citation>
    <scope>NUCLEOTIDE SEQUENCE [LARGE SCALE GENOMIC DNA]</scope>
    <source>
        <strain evidence="2 3">Gsoil1550</strain>
    </source>
</reference>
<accession>A0A5B8V3D9</accession>
<dbReference type="Proteomes" id="UP000321533">
    <property type="component" value="Chromosome"/>
</dbReference>
<dbReference type="InterPro" id="IPR007372">
    <property type="entry name" value="Lipid/polyisoprenoid-bd_YceI"/>
</dbReference>
<dbReference type="EMBL" id="CP042435">
    <property type="protein sequence ID" value="QEC66037.1"/>
    <property type="molecule type" value="Genomic_DNA"/>
</dbReference>
<keyword evidence="3" id="KW-1185">Reference proteome</keyword>
<evidence type="ECO:0000259" key="1">
    <source>
        <dbReference type="SMART" id="SM00867"/>
    </source>
</evidence>
<dbReference type="InterPro" id="IPR036761">
    <property type="entry name" value="TTHA0802/YceI-like_sf"/>
</dbReference>
<proteinExistence type="predicted"/>
<sequence>MYKRLLLITVNYFFAINIFAQSLVATDAGSVISFSIKNFGITVTGTFTGLKGNILFDPAAPANSVFNLSVNTSTVNTGIDARDRHLKKEDYFNVEKFPVITFISTKVSASNKSGIFIVSGNITIKGTTQAINFPFVAKASQSGYLFTGTFKLNRRDFQVGSGSLILSDNLDVSFSVYATNKT</sequence>
<organism evidence="2 3">
    <name type="scientific">Panacibacter ginsenosidivorans</name>
    <dbReference type="NCBI Taxonomy" id="1813871"/>
    <lineage>
        <taxon>Bacteria</taxon>
        <taxon>Pseudomonadati</taxon>
        <taxon>Bacteroidota</taxon>
        <taxon>Chitinophagia</taxon>
        <taxon>Chitinophagales</taxon>
        <taxon>Chitinophagaceae</taxon>
        <taxon>Panacibacter</taxon>
    </lineage>
</organism>
<feature type="domain" description="Lipid/polyisoprenoid-binding YceI-like" evidence="1">
    <location>
        <begin position="22"/>
        <end position="179"/>
    </location>
</feature>
<dbReference type="Gene3D" id="2.40.128.110">
    <property type="entry name" value="Lipid/polyisoprenoid-binding, YceI-like"/>
    <property type="match status" value="1"/>
</dbReference>
<dbReference type="PANTHER" id="PTHR34406:SF1">
    <property type="entry name" value="PROTEIN YCEI"/>
    <property type="match status" value="1"/>
</dbReference>
<dbReference type="SMART" id="SM00867">
    <property type="entry name" value="YceI"/>
    <property type="match status" value="1"/>
</dbReference>